<feature type="signal peptide" evidence="8">
    <location>
        <begin position="1"/>
        <end position="18"/>
    </location>
</feature>
<reference evidence="12 13" key="1">
    <citation type="submission" date="2019-06" db="EMBL/GenBank/DDBJ databases">
        <title>Sulfurimonas gotlandica sp. nov., a chemoautotrophic and psychrotolerant epsilonproteobacterium isolated from a pelagic redoxcline, and an emended description of the genus Sulfurimonas.</title>
        <authorList>
            <person name="Wang S."/>
            <person name="Jiang L."/>
            <person name="Shao Z."/>
        </authorList>
    </citation>
    <scope>NUCLEOTIDE SEQUENCE [LARGE SCALE GENOMIC DNA]</scope>
    <source>
        <strain evidence="12 13">B2</strain>
    </source>
</reference>
<dbReference type="PANTHER" id="PTHR43634:SF2">
    <property type="entry name" value="LOW CONDUCTANCE MECHANOSENSITIVE CHANNEL YNAI"/>
    <property type="match status" value="1"/>
</dbReference>
<evidence type="ECO:0000256" key="8">
    <source>
        <dbReference type="SAM" id="SignalP"/>
    </source>
</evidence>
<dbReference type="InterPro" id="IPR049142">
    <property type="entry name" value="MS_channel_1st"/>
</dbReference>
<comment type="similarity">
    <text evidence="2">Belongs to the MscS (TC 1.A.23) family.</text>
</comment>
<dbReference type="InterPro" id="IPR010920">
    <property type="entry name" value="LSM_dom_sf"/>
</dbReference>
<dbReference type="Gene3D" id="3.30.70.100">
    <property type="match status" value="1"/>
</dbReference>
<feature type="domain" description="Mechanosensitive ion channel transmembrane helices 2/3" evidence="11">
    <location>
        <begin position="362"/>
        <end position="403"/>
    </location>
</feature>
<dbReference type="SUPFAM" id="SSF50182">
    <property type="entry name" value="Sm-like ribonucleoproteins"/>
    <property type="match status" value="1"/>
</dbReference>
<evidence type="ECO:0000256" key="4">
    <source>
        <dbReference type="ARBA" id="ARBA00022692"/>
    </source>
</evidence>
<keyword evidence="8" id="KW-0732">Signal</keyword>
<evidence type="ECO:0000256" key="1">
    <source>
        <dbReference type="ARBA" id="ARBA00004651"/>
    </source>
</evidence>
<dbReference type="Proteomes" id="UP000593910">
    <property type="component" value="Chromosome"/>
</dbReference>
<feature type="domain" description="Mechanosensitive ion channel MscS" evidence="9">
    <location>
        <begin position="404"/>
        <end position="471"/>
    </location>
</feature>
<keyword evidence="4 7" id="KW-0812">Transmembrane</keyword>
<dbReference type="InterPro" id="IPR011014">
    <property type="entry name" value="MscS_channel_TM-2"/>
</dbReference>
<keyword evidence="13" id="KW-1185">Reference proteome</keyword>
<accession>A0A7M1ATV4</accession>
<comment type="subcellular location">
    <subcellularLocation>
        <location evidence="1">Cell membrane</location>
        <topology evidence="1">Multi-pass membrane protein</topology>
    </subcellularLocation>
</comment>
<dbReference type="InterPro" id="IPR045042">
    <property type="entry name" value="YnaI-like"/>
</dbReference>
<name>A0A7M1ATV4_9BACT</name>
<evidence type="ECO:0000256" key="6">
    <source>
        <dbReference type="ARBA" id="ARBA00023136"/>
    </source>
</evidence>
<dbReference type="InterPro" id="IPR049278">
    <property type="entry name" value="MS_channel_C"/>
</dbReference>
<keyword evidence="5 7" id="KW-1133">Transmembrane helix</keyword>
<dbReference type="Gene3D" id="1.10.287.1260">
    <property type="match status" value="1"/>
</dbReference>
<dbReference type="SUPFAM" id="SSF82861">
    <property type="entry name" value="Mechanosensitive channel protein MscS (YggB), transmembrane region"/>
    <property type="match status" value="1"/>
</dbReference>
<dbReference type="InterPro" id="IPR023408">
    <property type="entry name" value="MscS_beta-dom_sf"/>
</dbReference>
<feature type="transmembrane region" description="Helical" evidence="7">
    <location>
        <begin position="384"/>
        <end position="402"/>
    </location>
</feature>
<keyword evidence="6 7" id="KW-0472">Membrane</keyword>
<feature type="transmembrane region" description="Helical" evidence="7">
    <location>
        <begin position="317"/>
        <end position="338"/>
    </location>
</feature>
<evidence type="ECO:0000256" key="5">
    <source>
        <dbReference type="ARBA" id="ARBA00022989"/>
    </source>
</evidence>
<evidence type="ECO:0000313" key="13">
    <source>
        <dbReference type="Proteomes" id="UP000593910"/>
    </source>
</evidence>
<evidence type="ECO:0000259" key="9">
    <source>
        <dbReference type="Pfam" id="PF00924"/>
    </source>
</evidence>
<dbReference type="RefSeq" id="WP_193114277.1">
    <property type="nucleotide sequence ID" value="NZ_CP041165.1"/>
</dbReference>
<protein>
    <submittedName>
        <fullName evidence="12">Mechanosensitive ion channel family protein</fullName>
    </submittedName>
</protein>
<dbReference type="Gene3D" id="2.30.30.60">
    <property type="match status" value="1"/>
</dbReference>
<dbReference type="AlphaFoldDB" id="A0A7M1ATV4"/>
<evidence type="ECO:0000259" key="11">
    <source>
        <dbReference type="Pfam" id="PF21088"/>
    </source>
</evidence>
<proteinExistence type="inferred from homology"/>
<keyword evidence="3" id="KW-1003">Cell membrane</keyword>
<dbReference type="Pfam" id="PF21082">
    <property type="entry name" value="MS_channel_3rd"/>
    <property type="match status" value="1"/>
</dbReference>
<sequence>MKKTLFLFLVIFSSSLFATSYSNFIDAQLQNYYKMNEHNISEEEIQQVLQDENRLYNNVLTTLLVDRNKYIKEFAKYEQKIFSLQKIITINKRAGNSTAVLRDEVRLKSYQILRSQGKMLKDILYALNKPDLESFENQLTTLVNQNQAEILKIDDTNYKEYLSWTADSNVVVDLQANVKEYYALLELNRDIIVYLYRLKEKMYGLNKYEKYHLIEVVYTLDSLEFFQPVNELLEKYGLDVTKLFMMIVLSIFVYTLRKVALFALRNIMLHIEYLKEYSERIVVKLIKPIDSLFIVININLLIYLYNNFSSIDYLTRGFNIIYSFYATYILYIIVNRVATIKLRSIDTTSKNIKKDIINVSIKIINFVILIIGILLALYFAGVDLTTVLSGLGIGGFALAFAAKDTISNFFGTVSILFSDVFSQGDWIAVDNKEGVVVEIGLRVTTLRTFDNALIAIPNGTFASKDVKNWNKRKVGRRIKMNIGVKYSSKSDDIKRAVAQIKEMLLAHPDIATPNTKYEYKKEDMTKLVSKDDLEGVKTNLLVYLDQFSASSIDILIYCFSKSVMWEDWLKTKEDVMHKIMKILEENSLEFAFPSLSVYQEK</sequence>
<dbReference type="InterPro" id="IPR006685">
    <property type="entry name" value="MscS_channel_2nd"/>
</dbReference>
<feature type="chain" id="PRO_5032918875" evidence="8">
    <location>
        <begin position="19"/>
        <end position="601"/>
    </location>
</feature>
<dbReference type="Pfam" id="PF00924">
    <property type="entry name" value="MS_channel_2nd"/>
    <property type="match status" value="1"/>
</dbReference>
<dbReference type="SUPFAM" id="SSF82689">
    <property type="entry name" value="Mechanosensitive channel protein MscS (YggB), C-terminal domain"/>
    <property type="match status" value="1"/>
</dbReference>
<feature type="transmembrane region" description="Helical" evidence="7">
    <location>
        <begin position="243"/>
        <end position="264"/>
    </location>
</feature>
<dbReference type="GO" id="GO:0005886">
    <property type="term" value="C:plasma membrane"/>
    <property type="evidence" value="ECO:0007669"/>
    <property type="project" value="UniProtKB-SubCell"/>
</dbReference>
<dbReference type="Pfam" id="PF21088">
    <property type="entry name" value="MS_channel_1st"/>
    <property type="match status" value="1"/>
</dbReference>
<evidence type="ECO:0000256" key="3">
    <source>
        <dbReference type="ARBA" id="ARBA00022475"/>
    </source>
</evidence>
<dbReference type="EMBL" id="CP041165">
    <property type="protein sequence ID" value="QOP40855.1"/>
    <property type="molecule type" value="Genomic_DNA"/>
</dbReference>
<evidence type="ECO:0000256" key="2">
    <source>
        <dbReference type="ARBA" id="ARBA00008017"/>
    </source>
</evidence>
<organism evidence="12 13">
    <name type="scientific">Sulfurimonas marina</name>
    <dbReference type="NCBI Taxonomy" id="2590551"/>
    <lineage>
        <taxon>Bacteria</taxon>
        <taxon>Pseudomonadati</taxon>
        <taxon>Campylobacterota</taxon>
        <taxon>Epsilonproteobacteria</taxon>
        <taxon>Campylobacterales</taxon>
        <taxon>Sulfurimonadaceae</taxon>
        <taxon>Sulfurimonas</taxon>
    </lineage>
</organism>
<evidence type="ECO:0000259" key="10">
    <source>
        <dbReference type="Pfam" id="PF21082"/>
    </source>
</evidence>
<evidence type="ECO:0000313" key="12">
    <source>
        <dbReference type="EMBL" id="QOP40855.1"/>
    </source>
</evidence>
<feature type="domain" description="Mechanosensitive ion channel MscS C-terminal" evidence="10">
    <location>
        <begin position="478"/>
        <end position="590"/>
    </location>
</feature>
<dbReference type="KEGG" id="smax:FJR03_03515"/>
<dbReference type="InterPro" id="IPR011066">
    <property type="entry name" value="MscS_channel_C_sf"/>
</dbReference>
<feature type="transmembrane region" description="Helical" evidence="7">
    <location>
        <begin position="359"/>
        <end position="378"/>
    </location>
</feature>
<dbReference type="PANTHER" id="PTHR43634">
    <property type="entry name" value="OW CONDUCTANCE MECHANOSENSITIVE CHANNEL"/>
    <property type="match status" value="1"/>
</dbReference>
<dbReference type="GO" id="GO:0008381">
    <property type="term" value="F:mechanosensitive monoatomic ion channel activity"/>
    <property type="evidence" value="ECO:0007669"/>
    <property type="project" value="UniProtKB-ARBA"/>
</dbReference>
<evidence type="ECO:0000256" key="7">
    <source>
        <dbReference type="SAM" id="Phobius"/>
    </source>
</evidence>
<gene>
    <name evidence="12" type="ORF">FJR03_03515</name>
</gene>
<feature type="transmembrane region" description="Helical" evidence="7">
    <location>
        <begin position="285"/>
        <end position="305"/>
    </location>
</feature>